<evidence type="ECO:0000313" key="9">
    <source>
        <dbReference type="Proteomes" id="UP000252167"/>
    </source>
</evidence>
<dbReference type="Pfam" id="PF07690">
    <property type="entry name" value="MFS_1"/>
    <property type="match status" value="1"/>
</dbReference>
<feature type="transmembrane region" description="Helical" evidence="6">
    <location>
        <begin position="312"/>
        <end position="336"/>
    </location>
</feature>
<dbReference type="InterPro" id="IPR036259">
    <property type="entry name" value="MFS_trans_sf"/>
</dbReference>
<dbReference type="PANTHER" id="PTHR43124:SF3">
    <property type="entry name" value="CHLORAMPHENICOL EFFLUX PUMP RV0191"/>
    <property type="match status" value="1"/>
</dbReference>
<feature type="transmembrane region" description="Helical" evidence="6">
    <location>
        <begin position="357"/>
        <end position="376"/>
    </location>
</feature>
<feature type="transmembrane region" description="Helical" evidence="6">
    <location>
        <begin position="52"/>
        <end position="73"/>
    </location>
</feature>
<dbReference type="InterPro" id="IPR020846">
    <property type="entry name" value="MFS_dom"/>
</dbReference>
<feature type="domain" description="Major facilitator superfamily (MFS) profile" evidence="7">
    <location>
        <begin position="11"/>
        <end position="405"/>
    </location>
</feature>
<proteinExistence type="predicted"/>
<comment type="subcellular location">
    <subcellularLocation>
        <location evidence="1">Cell membrane</location>
        <topology evidence="1">Multi-pass membrane protein</topology>
    </subcellularLocation>
</comment>
<keyword evidence="3 6" id="KW-0812">Transmembrane</keyword>
<evidence type="ECO:0000313" key="8">
    <source>
        <dbReference type="EMBL" id="RBM02632.1"/>
    </source>
</evidence>
<feature type="transmembrane region" description="Helical" evidence="6">
    <location>
        <begin position="85"/>
        <end position="102"/>
    </location>
</feature>
<comment type="caution">
    <text evidence="8">The sequence shown here is derived from an EMBL/GenBank/DDBJ whole genome shotgun (WGS) entry which is preliminary data.</text>
</comment>
<evidence type="ECO:0000256" key="5">
    <source>
        <dbReference type="ARBA" id="ARBA00023136"/>
    </source>
</evidence>
<feature type="transmembrane region" description="Helical" evidence="6">
    <location>
        <begin position="382"/>
        <end position="400"/>
    </location>
</feature>
<feature type="transmembrane region" description="Helical" evidence="6">
    <location>
        <begin position="145"/>
        <end position="166"/>
    </location>
</feature>
<dbReference type="Proteomes" id="UP000252167">
    <property type="component" value="Unassembled WGS sequence"/>
</dbReference>
<evidence type="ECO:0000256" key="6">
    <source>
        <dbReference type="SAM" id="Phobius"/>
    </source>
</evidence>
<evidence type="ECO:0000256" key="3">
    <source>
        <dbReference type="ARBA" id="ARBA00022692"/>
    </source>
</evidence>
<evidence type="ECO:0000259" key="7">
    <source>
        <dbReference type="PROSITE" id="PS50850"/>
    </source>
</evidence>
<feature type="transmembrane region" description="Helical" evidence="6">
    <location>
        <begin position="172"/>
        <end position="190"/>
    </location>
</feature>
<evidence type="ECO:0000256" key="4">
    <source>
        <dbReference type="ARBA" id="ARBA00022989"/>
    </source>
</evidence>
<sequence length="422" mass="43841">MATSDSTTTQVAAGPNAAAWLSVVGVGVVAATHIWKLPSALQQLQAELHFDLLFSGVLLGVIQVASMLGGLLAAWCGERYGLRRLLMLGLLLLGVGSLLGAASPDALVLLCSRLLEGIGFVLCTVLAPALIRLNCAPTELNRAMGAWGSFQGLATLAGLSLSSLMLDWTSWRWLWVAMALLSLAMLLPLARLVPDDRRARHTESGVRGQIVATARQPAPWLTGLGFACYTVQWMAVMGFLPAIYGAFGISALTAGLFSAGVGGVNIIGAVVAGRMLQSGRSPSVLLVFAFLLMAVSSIGFFALPWVQIGGGMVGALACAAVFSLVGGMAPAVFSRIGVDLAPSGGSVSAVIGLMQQLFNVGNFIGPFILAWVAVLAGGWQASWVMTCAFSAVGIWLVLLLRRRLTFGSRVESQGQASGAGAR</sequence>
<keyword evidence="5 6" id="KW-0472">Membrane</keyword>
<evidence type="ECO:0000256" key="2">
    <source>
        <dbReference type="ARBA" id="ARBA00022475"/>
    </source>
</evidence>
<keyword evidence="2" id="KW-1003">Cell membrane</keyword>
<feature type="transmembrane region" description="Helical" evidence="6">
    <location>
        <begin position="284"/>
        <end position="306"/>
    </location>
</feature>
<gene>
    <name evidence="8" type="ORF">C1H84_04130</name>
</gene>
<feature type="transmembrane region" description="Helical" evidence="6">
    <location>
        <begin position="114"/>
        <end position="133"/>
    </location>
</feature>
<dbReference type="PROSITE" id="PS50850">
    <property type="entry name" value="MFS"/>
    <property type="match status" value="1"/>
</dbReference>
<keyword evidence="9" id="KW-1185">Reference proteome</keyword>
<dbReference type="InterPro" id="IPR050189">
    <property type="entry name" value="MFS_Efflux_Transporters"/>
</dbReference>
<organism evidence="8 9">
    <name type="scientific">Glutamicibacter soli</name>
    <dbReference type="NCBI Taxonomy" id="453836"/>
    <lineage>
        <taxon>Bacteria</taxon>
        <taxon>Bacillati</taxon>
        <taxon>Actinomycetota</taxon>
        <taxon>Actinomycetes</taxon>
        <taxon>Micrococcales</taxon>
        <taxon>Micrococcaceae</taxon>
        <taxon>Glutamicibacter</taxon>
    </lineage>
</organism>
<dbReference type="PANTHER" id="PTHR43124">
    <property type="entry name" value="PURINE EFFLUX PUMP PBUE"/>
    <property type="match status" value="1"/>
</dbReference>
<dbReference type="EMBL" id="POAF01000002">
    <property type="protein sequence ID" value="RBM02632.1"/>
    <property type="molecule type" value="Genomic_DNA"/>
</dbReference>
<dbReference type="GO" id="GO:0005886">
    <property type="term" value="C:plasma membrane"/>
    <property type="evidence" value="ECO:0007669"/>
    <property type="project" value="UniProtKB-SubCell"/>
</dbReference>
<dbReference type="RefSeq" id="WP_113606637.1">
    <property type="nucleotide sequence ID" value="NZ_POAF01000002.1"/>
</dbReference>
<name>A0A365YIY5_9MICC</name>
<dbReference type="SUPFAM" id="SSF103473">
    <property type="entry name" value="MFS general substrate transporter"/>
    <property type="match status" value="1"/>
</dbReference>
<keyword evidence="4 6" id="KW-1133">Transmembrane helix</keyword>
<dbReference type="AlphaFoldDB" id="A0A365YIY5"/>
<evidence type="ECO:0000256" key="1">
    <source>
        <dbReference type="ARBA" id="ARBA00004651"/>
    </source>
</evidence>
<feature type="transmembrane region" description="Helical" evidence="6">
    <location>
        <begin position="249"/>
        <end position="272"/>
    </location>
</feature>
<feature type="transmembrane region" description="Helical" evidence="6">
    <location>
        <begin position="220"/>
        <end position="243"/>
    </location>
</feature>
<feature type="transmembrane region" description="Helical" evidence="6">
    <location>
        <begin position="12"/>
        <end position="32"/>
    </location>
</feature>
<protein>
    <submittedName>
        <fullName evidence="8">MFS transporter</fullName>
    </submittedName>
</protein>
<dbReference type="Gene3D" id="1.20.1250.20">
    <property type="entry name" value="MFS general substrate transporter like domains"/>
    <property type="match status" value="1"/>
</dbReference>
<dbReference type="GO" id="GO:0022857">
    <property type="term" value="F:transmembrane transporter activity"/>
    <property type="evidence" value="ECO:0007669"/>
    <property type="project" value="InterPro"/>
</dbReference>
<accession>A0A365YIY5</accession>
<reference evidence="8 9" key="1">
    <citation type="submission" date="2018-01" db="EMBL/GenBank/DDBJ databases">
        <title>Glutamicibacter soli strain NHPC-3 Whole genome sequence and assembly.</title>
        <authorList>
            <person name="Choudhury P."/>
            <person name="Gupta D."/>
            <person name="Sengupta K."/>
            <person name="Jawed A."/>
            <person name="Sultana N."/>
            <person name="Saha P."/>
        </authorList>
    </citation>
    <scope>NUCLEOTIDE SEQUENCE [LARGE SCALE GENOMIC DNA]</scope>
    <source>
        <strain evidence="8 9">NHPC-3</strain>
    </source>
</reference>
<dbReference type="InterPro" id="IPR011701">
    <property type="entry name" value="MFS"/>
</dbReference>